<gene>
    <name evidence="3" type="ORF">ACFPBZ_08740</name>
</gene>
<dbReference type="Gene3D" id="3.40.33.10">
    <property type="entry name" value="CAP"/>
    <property type="match status" value="1"/>
</dbReference>
<comment type="caution">
    <text evidence="3">The sequence shown here is derived from an EMBL/GenBank/DDBJ whole genome shotgun (WGS) entry which is preliminary data.</text>
</comment>
<dbReference type="InterPro" id="IPR035940">
    <property type="entry name" value="CAP_sf"/>
</dbReference>
<evidence type="ECO:0000313" key="3">
    <source>
        <dbReference type="EMBL" id="MFC5062289.1"/>
    </source>
</evidence>
<organism evidence="3 4">
    <name type="scientific">Actinomycetospora atypica</name>
    <dbReference type="NCBI Taxonomy" id="1290095"/>
    <lineage>
        <taxon>Bacteria</taxon>
        <taxon>Bacillati</taxon>
        <taxon>Actinomycetota</taxon>
        <taxon>Actinomycetes</taxon>
        <taxon>Pseudonocardiales</taxon>
        <taxon>Pseudonocardiaceae</taxon>
        <taxon>Actinomycetospora</taxon>
    </lineage>
</organism>
<dbReference type="Pfam" id="PF00188">
    <property type="entry name" value="CAP"/>
    <property type="match status" value="1"/>
</dbReference>
<evidence type="ECO:0000256" key="1">
    <source>
        <dbReference type="SAM" id="SignalP"/>
    </source>
</evidence>
<sequence>MTRDITTTVRHRIRRGAGVLAAVGALTALPLLAPVASAAPAPAAVTPTQAAQLNQVVALTNQYRQQNGCRALIRNSYAEKAAQGHADWMNSTGTFSHTGANGSSFVDRMKAAGYAQPGGENIAQGQRDAQAVMTAWMNSPGHRANILNCKFTRIGVGLAGTRNYWVQNFGY</sequence>
<evidence type="ECO:0000259" key="2">
    <source>
        <dbReference type="Pfam" id="PF00188"/>
    </source>
</evidence>
<proteinExistence type="predicted"/>
<dbReference type="CDD" id="cd05379">
    <property type="entry name" value="CAP_bacterial"/>
    <property type="match status" value="1"/>
</dbReference>
<name>A0ABV9YJM6_9PSEU</name>
<feature type="signal peptide" evidence="1">
    <location>
        <begin position="1"/>
        <end position="38"/>
    </location>
</feature>
<dbReference type="InterPro" id="IPR014044">
    <property type="entry name" value="CAP_dom"/>
</dbReference>
<protein>
    <submittedName>
        <fullName evidence="3">CAP domain-containing protein</fullName>
    </submittedName>
</protein>
<dbReference type="SUPFAM" id="SSF55797">
    <property type="entry name" value="PR-1-like"/>
    <property type="match status" value="1"/>
</dbReference>
<dbReference type="PANTHER" id="PTHR31157:SF1">
    <property type="entry name" value="SCP DOMAIN-CONTAINING PROTEIN"/>
    <property type="match status" value="1"/>
</dbReference>
<accession>A0ABV9YJM6</accession>
<reference evidence="4" key="1">
    <citation type="journal article" date="2019" name="Int. J. Syst. Evol. Microbiol.">
        <title>The Global Catalogue of Microorganisms (GCM) 10K type strain sequencing project: providing services to taxonomists for standard genome sequencing and annotation.</title>
        <authorList>
            <consortium name="The Broad Institute Genomics Platform"/>
            <consortium name="The Broad Institute Genome Sequencing Center for Infectious Disease"/>
            <person name="Wu L."/>
            <person name="Ma J."/>
        </authorList>
    </citation>
    <scope>NUCLEOTIDE SEQUENCE [LARGE SCALE GENOMIC DNA]</scope>
    <source>
        <strain evidence="4">CGMCC 4.7093</strain>
    </source>
</reference>
<keyword evidence="1" id="KW-0732">Signal</keyword>
<feature type="chain" id="PRO_5045062918" evidence="1">
    <location>
        <begin position="39"/>
        <end position="171"/>
    </location>
</feature>
<dbReference type="PANTHER" id="PTHR31157">
    <property type="entry name" value="SCP DOMAIN-CONTAINING PROTEIN"/>
    <property type="match status" value="1"/>
</dbReference>
<evidence type="ECO:0000313" key="4">
    <source>
        <dbReference type="Proteomes" id="UP001595947"/>
    </source>
</evidence>
<dbReference type="Proteomes" id="UP001595947">
    <property type="component" value="Unassembled WGS sequence"/>
</dbReference>
<keyword evidence="4" id="KW-1185">Reference proteome</keyword>
<dbReference type="EMBL" id="JBHSIV010000007">
    <property type="protein sequence ID" value="MFC5062289.1"/>
    <property type="molecule type" value="Genomic_DNA"/>
</dbReference>
<feature type="domain" description="SCP" evidence="2">
    <location>
        <begin position="58"/>
        <end position="169"/>
    </location>
</feature>
<dbReference type="RefSeq" id="WP_378035642.1">
    <property type="nucleotide sequence ID" value="NZ_JBHSIV010000007.1"/>
</dbReference>